<feature type="transmembrane region" description="Helical" evidence="1">
    <location>
        <begin position="91"/>
        <end position="113"/>
    </location>
</feature>
<dbReference type="EMBL" id="JASNGB010000058">
    <property type="protein sequence ID" value="MDL2344100.1"/>
    <property type="molecule type" value="Genomic_DNA"/>
</dbReference>
<sequence length="220" mass="22646">MRARLLPVPDPAFRLGRDGDHARGQTEEARRTAYQWALPLALLAVTVGTALAWPLTVAQAALWGGLGAVLAVALVLSALPRCPVGVLDRLLLLGGWTFLLGRLGLGLFAPQLVGIGPELLGLLLPWFVLGLLAPGWLLDHALGRWVARGALGITGALGALYAAQVVAGTGEGGLILALLAQLVLVGGLALLGQEATLARSGALGGPWADLPPAERDPLTD</sequence>
<gene>
    <name evidence="2" type="ORF">QOL99_08035</name>
</gene>
<evidence type="ECO:0000256" key="1">
    <source>
        <dbReference type="SAM" id="Phobius"/>
    </source>
</evidence>
<keyword evidence="3" id="KW-1185">Reference proteome</keyword>
<proteinExistence type="predicted"/>
<keyword evidence="1" id="KW-0812">Transmembrane</keyword>
<accession>A0ABT7JGB2</accession>
<protein>
    <submittedName>
        <fullName evidence="2">Uncharacterized protein</fullName>
    </submittedName>
</protein>
<evidence type="ECO:0000313" key="3">
    <source>
        <dbReference type="Proteomes" id="UP001302059"/>
    </source>
</evidence>
<feature type="non-terminal residue" evidence="2">
    <location>
        <position position="220"/>
    </location>
</feature>
<dbReference type="Proteomes" id="UP001302059">
    <property type="component" value="Unassembled WGS sequence"/>
</dbReference>
<feature type="transmembrane region" description="Helical" evidence="1">
    <location>
        <begin position="60"/>
        <end position="79"/>
    </location>
</feature>
<reference evidence="2 3" key="1">
    <citation type="submission" date="2023-05" db="EMBL/GenBank/DDBJ databases">
        <authorList>
            <person name="Gao F."/>
        </authorList>
    </citation>
    <scope>NUCLEOTIDE SEQUENCE [LARGE SCALE GENOMIC DNA]</scope>
    <source>
        <strain evidence="2 3">MIMF12</strain>
    </source>
</reference>
<dbReference type="RefSeq" id="WP_285522857.1">
    <property type="nucleotide sequence ID" value="NZ_JASNGB010000058.1"/>
</dbReference>
<name>A0ABT7JGB2_9DEIO</name>
<feature type="transmembrane region" description="Helical" evidence="1">
    <location>
        <begin position="119"/>
        <end position="138"/>
    </location>
</feature>
<feature type="transmembrane region" description="Helical" evidence="1">
    <location>
        <begin position="33"/>
        <end position="54"/>
    </location>
</feature>
<keyword evidence="1" id="KW-0472">Membrane</keyword>
<feature type="transmembrane region" description="Helical" evidence="1">
    <location>
        <begin position="173"/>
        <end position="191"/>
    </location>
</feature>
<feature type="transmembrane region" description="Helical" evidence="1">
    <location>
        <begin position="145"/>
        <end position="167"/>
    </location>
</feature>
<comment type="caution">
    <text evidence="2">The sequence shown here is derived from an EMBL/GenBank/DDBJ whole genome shotgun (WGS) entry which is preliminary data.</text>
</comment>
<organism evidence="2 3">
    <name type="scientific">Deinococcus rhizophilus</name>
    <dbReference type="NCBI Taxonomy" id="3049544"/>
    <lineage>
        <taxon>Bacteria</taxon>
        <taxon>Thermotogati</taxon>
        <taxon>Deinococcota</taxon>
        <taxon>Deinococci</taxon>
        <taxon>Deinococcales</taxon>
        <taxon>Deinococcaceae</taxon>
        <taxon>Deinococcus</taxon>
    </lineage>
</organism>
<evidence type="ECO:0000313" key="2">
    <source>
        <dbReference type="EMBL" id="MDL2344100.1"/>
    </source>
</evidence>
<keyword evidence="1" id="KW-1133">Transmembrane helix</keyword>